<dbReference type="EMBL" id="CALBWS010000016">
    <property type="protein sequence ID" value="CAH2715389.1"/>
    <property type="molecule type" value="Genomic_DNA"/>
</dbReference>
<protein>
    <recommendedName>
        <fullName evidence="4">DUF4340 domain-containing protein</fullName>
    </recommendedName>
</protein>
<comment type="caution">
    <text evidence="2">The sequence shown here is derived from an EMBL/GenBank/DDBJ whole genome shotgun (WGS) entry which is preliminary data.</text>
</comment>
<accession>A0ABN8KP52</accession>
<proteinExistence type="predicted"/>
<keyword evidence="1" id="KW-1133">Transmembrane helix</keyword>
<evidence type="ECO:0000313" key="3">
    <source>
        <dbReference type="Proteomes" id="UP000838308"/>
    </source>
</evidence>
<keyword evidence="1" id="KW-0812">Transmembrane</keyword>
<keyword evidence="3" id="KW-1185">Reference proteome</keyword>
<name>A0ABN8KP52_9BACI</name>
<feature type="transmembrane region" description="Helical" evidence="1">
    <location>
        <begin position="15"/>
        <end position="32"/>
    </location>
</feature>
<keyword evidence="1" id="KW-0472">Membrane</keyword>
<gene>
    <name evidence="2" type="ORF">BACCIP111895_02573</name>
</gene>
<evidence type="ECO:0000256" key="1">
    <source>
        <dbReference type="SAM" id="Phobius"/>
    </source>
</evidence>
<dbReference type="Proteomes" id="UP000838308">
    <property type="component" value="Unassembled WGS sequence"/>
</dbReference>
<organism evidence="2 3">
    <name type="scientific">Neobacillus rhizosphaerae</name>
    <dbReference type="NCBI Taxonomy" id="2880965"/>
    <lineage>
        <taxon>Bacteria</taxon>
        <taxon>Bacillati</taxon>
        <taxon>Bacillota</taxon>
        <taxon>Bacilli</taxon>
        <taxon>Bacillales</taxon>
        <taxon>Bacillaceae</taxon>
        <taxon>Neobacillus</taxon>
    </lineage>
</organism>
<sequence>MYVKPREDEVIVKKIYFLIGILILGITAMVFFHSKNPKAQESITFFPIDPKVTFITTETSLELVNHNSLLWKIDSTLDRKAYLRQDVGFLFSNGRLIGQLGNWKQNKATIIQEKRVSSDKSAFLQAISFHYAELHKNEGQIYSSQALSADQLYIVLQDENTDYSFRDPKTREQNKSKQELDEQTERMLQYSWNKGVRHYGIHLRDYQAFPLNQFNKRAKSGLPGFTKQETDTIVGQLWEGLYKNYFLGIKRQDGTTVNPIGSTLPLILLANNKSHLLVLTETVRGEPILLRQMIEDID</sequence>
<evidence type="ECO:0000313" key="2">
    <source>
        <dbReference type="EMBL" id="CAH2715389.1"/>
    </source>
</evidence>
<evidence type="ECO:0008006" key="4">
    <source>
        <dbReference type="Google" id="ProtNLM"/>
    </source>
</evidence>
<reference evidence="2" key="1">
    <citation type="submission" date="2022-04" db="EMBL/GenBank/DDBJ databases">
        <authorList>
            <person name="Criscuolo A."/>
        </authorList>
    </citation>
    <scope>NUCLEOTIDE SEQUENCE</scope>
    <source>
        <strain evidence="2">CIP111895</strain>
    </source>
</reference>